<accession>A0A7J6S2J3</accession>
<feature type="non-terminal residue" evidence="2">
    <location>
        <position position="121"/>
    </location>
</feature>
<proteinExistence type="predicted"/>
<evidence type="ECO:0000256" key="1">
    <source>
        <dbReference type="SAM" id="MobiDB-lite"/>
    </source>
</evidence>
<evidence type="ECO:0000313" key="2">
    <source>
        <dbReference type="EMBL" id="KAF4726971.1"/>
    </source>
</evidence>
<evidence type="ECO:0000313" key="3">
    <source>
        <dbReference type="Proteomes" id="UP000574390"/>
    </source>
</evidence>
<feature type="compositionally biased region" description="Polar residues" evidence="1">
    <location>
        <begin position="16"/>
        <end position="27"/>
    </location>
</feature>
<feature type="region of interest" description="Disordered" evidence="1">
    <location>
        <begin position="1"/>
        <end position="64"/>
    </location>
</feature>
<sequence length="121" mass="12864">MMTEVTDNDIEDGIPQATTTETPSGSSVDDDNAAEPSNGGRPLSRAPTVFNLSDLGESSPSHLSSYVPTSIGTTVIQLTVRKIRLKGMELNADESTIVVNYMQDVCVMDTKGKVISTESTP</sequence>
<dbReference type="EMBL" id="JABANM010017910">
    <property type="protein sequence ID" value="KAF4726971.1"/>
    <property type="molecule type" value="Genomic_DNA"/>
</dbReference>
<feature type="compositionally biased region" description="Acidic residues" evidence="1">
    <location>
        <begin position="1"/>
        <end position="12"/>
    </location>
</feature>
<organism evidence="2 3">
    <name type="scientific">Perkinsus olseni</name>
    <name type="common">Perkinsus atlanticus</name>
    <dbReference type="NCBI Taxonomy" id="32597"/>
    <lineage>
        <taxon>Eukaryota</taxon>
        <taxon>Sar</taxon>
        <taxon>Alveolata</taxon>
        <taxon>Perkinsozoa</taxon>
        <taxon>Perkinsea</taxon>
        <taxon>Perkinsida</taxon>
        <taxon>Perkinsidae</taxon>
        <taxon>Perkinsus</taxon>
    </lineage>
</organism>
<dbReference type="Proteomes" id="UP000574390">
    <property type="component" value="Unassembled WGS sequence"/>
</dbReference>
<gene>
    <name evidence="2" type="ORF">FOZ62_006738</name>
</gene>
<name>A0A7J6S2J3_PEROL</name>
<protein>
    <submittedName>
        <fullName evidence="2">Uncharacterized protein</fullName>
    </submittedName>
</protein>
<comment type="caution">
    <text evidence="2">The sequence shown here is derived from an EMBL/GenBank/DDBJ whole genome shotgun (WGS) entry which is preliminary data.</text>
</comment>
<reference evidence="2 3" key="1">
    <citation type="submission" date="2020-04" db="EMBL/GenBank/DDBJ databases">
        <title>Perkinsus olseni comparative genomics.</title>
        <authorList>
            <person name="Bogema D.R."/>
        </authorList>
    </citation>
    <scope>NUCLEOTIDE SEQUENCE [LARGE SCALE GENOMIC DNA]</scope>
    <source>
        <strain evidence="2">ATCC PRA-205</strain>
    </source>
</reference>
<dbReference type="AlphaFoldDB" id="A0A7J6S2J3"/>